<protein>
    <submittedName>
        <fullName evidence="2">Uncharacterized LOC109194411</fullName>
    </submittedName>
</protein>
<sequence>MSSTLDIQQLLPIKEELDEWSPDMEQQVQLLSIKKEEEEEADITDFPLAAAAAVKSENEEKVHSLLHHVKNEYKDEEEPQTSSSGVHHVFDIKEEVSHEWSPSANEQDSDFFQEEEQERCIGQDGLQEDDTRATAPRTFPMPIFSVVSRNAFQRLKLEQREKIQFCVQTRISVKKTFKMLQEVYGSKAMSRSRCKDWYLRFKNGRTSVDDETRSGRPSTSTTPKHIREIDRLVHQDLRISVREISAILNVSFGTVQAILTSTLNLHQVANKFVPRLLTPELKQNRLQTCKDLCQQTRDDPTFMSRIITGDESWVYGCKPGKARKVNPTRSKIKVKLIVFFDIHGVVHREFVPDGQAVDAPFYLNVMTRLRKNIEAKRPELWQKGDWLLHHDDTPAHNALKECHYFCYTDTNLILHPQHSPDLAPCDFFLFPKINAKLRGHFFDTAEELQHASLIVLDSLGEEDFHRAFTAWQQRWVWCAAVQGNYLAANGGQI</sequence>
<dbReference type="AlphaFoldDB" id="A0A669DH60"/>
<dbReference type="InterPro" id="IPR001888">
    <property type="entry name" value="Transposase_1"/>
</dbReference>
<keyword evidence="3" id="KW-1185">Reference proteome</keyword>
<dbReference type="Proteomes" id="UP000005207">
    <property type="component" value="Unplaced"/>
</dbReference>
<dbReference type="GeneID" id="109194411"/>
<dbReference type="InParanoid" id="A0A669DH60"/>
<evidence type="ECO:0000313" key="3">
    <source>
        <dbReference type="Proteomes" id="UP000005207"/>
    </source>
</evidence>
<dbReference type="Pfam" id="PF17906">
    <property type="entry name" value="HTH_48"/>
    <property type="match status" value="1"/>
</dbReference>
<proteinExistence type="predicted"/>
<feature type="domain" description="Mos1 transposase HTH" evidence="1">
    <location>
        <begin position="160"/>
        <end position="204"/>
    </location>
</feature>
<evidence type="ECO:0000259" key="1">
    <source>
        <dbReference type="Pfam" id="PF17906"/>
    </source>
</evidence>
<dbReference type="Gene3D" id="1.10.10.1450">
    <property type="match status" value="1"/>
</dbReference>
<reference evidence="2" key="1">
    <citation type="submission" date="2025-08" db="UniProtKB">
        <authorList>
            <consortium name="Ensembl"/>
        </authorList>
    </citation>
    <scope>IDENTIFICATION</scope>
</reference>
<dbReference type="PANTHER" id="PTHR46060:SF1">
    <property type="entry name" value="MARINER MOS1 TRANSPOSASE-LIKE PROTEIN"/>
    <property type="match status" value="1"/>
</dbReference>
<dbReference type="OrthoDB" id="8954792at2759"/>
<dbReference type="RefSeq" id="XP_013129393.2">
    <property type="nucleotide sequence ID" value="XM_013273939.3"/>
</dbReference>
<accession>A0A669DH60</accession>
<evidence type="ECO:0000313" key="2">
    <source>
        <dbReference type="Ensembl" id="ENSONIP00000058225.1"/>
    </source>
</evidence>
<dbReference type="KEGG" id="onl:109194411"/>
<dbReference type="InterPro" id="IPR036397">
    <property type="entry name" value="RNaseH_sf"/>
</dbReference>
<dbReference type="InterPro" id="IPR041426">
    <property type="entry name" value="Mos1_HTH"/>
</dbReference>
<dbReference type="Pfam" id="PF01359">
    <property type="entry name" value="Transposase_1"/>
    <property type="match status" value="1"/>
</dbReference>
<dbReference type="GO" id="GO:0003676">
    <property type="term" value="F:nucleic acid binding"/>
    <property type="evidence" value="ECO:0007669"/>
    <property type="project" value="InterPro"/>
</dbReference>
<dbReference type="InterPro" id="IPR052709">
    <property type="entry name" value="Transposase-MT_Hybrid"/>
</dbReference>
<dbReference type="PANTHER" id="PTHR46060">
    <property type="entry name" value="MARINER MOS1 TRANSPOSASE-LIKE PROTEIN"/>
    <property type="match status" value="1"/>
</dbReference>
<dbReference type="GeneTree" id="ENSGT00940000166405"/>
<dbReference type="Ensembl" id="ENSONIT00000060114.1">
    <property type="protein sequence ID" value="ENSONIP00000058225.1"/>
    <property type="gene ID" value="ENSONIG00000031312.1"/>
</dbReference>
<dbReference type="OMA" id="IHGVVHR"/>
<dbReference type="Gene3D" id="3.30.420.10">
    <property type="entry name" value="Ribonuclease H-like superfamily/Ribonuclease H"/>
    <property type="match status" value="1"/>
</dbReference>
<name>A0A669DH60_ORENI</name>
<organism evidence="2 3">
    <name type="scientific">Oreochromis niloticus</name>
    <name type="common">Nile tilapia</name>
    <name type="synonym">Tilapia nilotica</name>
    <dbReference type="NCBI Taxonomy" id="8128"/>
    <lineage>
        <taxon>Eukaryota</taxon>
        <taxon>Metazoa</taxon>
        <taxon>Chordata</taxon>
        <taxon>Craniata</taxon>
        <taxon>Vertebrata</taxon>
        <taxon>Euteleostomi</taxon>
        <taxon>Actinopterygii</taxon>
        <taxon>Neopterygii</taxon>
        <taxon>Teleostei</taxon>
        <taxon>Neoteleostei</taxon>
        <taxon>Acanthomorphata</taxon>
        <taxon>Ovalentaria</taxon>
        <taxon>Cichlomorphae</taxon>
        <taxon>Cichliformes</taxon>
        <taxon>Cichlidae</taxon>
        <taxon>African cichlids</taxon>
        <taxon>Pseudocrenilabrinae</taxon>
        <taxon>Oreochromini</taxon>
        <taxon>Oreochromis</taxon>
    </lineage>
</organism>
<gene>
    <name evidence="2" type="primary">LOC109194411</name>
</gene>
<reference evidence="2" key="2">
    <citation type="submission" date="2025-09" db="UniProtKB">
        <authorList>
            <consortium name="Ensembl"/>
        </authorList>
    </citation>
    <scope>IDENTIFICATION</scope>
</reference>